<reference evidence="3" key="1">
    <citation type="submission" date="2016-09" db="EMBL/GenBank/DDBJ databases">
        <authorList>
            <person name="Varghese N."/>
            <person name="Submissions S."/>
        </authorList>
    </citation>
    <scope>NUCLEOTIDE SEQUENCE [LARGE SCALE GENOMIC DNA]</scope>
    <source>
        <strain evidence="3">TNe-862</strain>
    </source>
</reference>
<evidence type="ECO:0000313" key="2">
    <source>
        <dbReference type="EMBL" id="SDC85844.1"/>
    </source>
</evidence>
<dbReference type="EMBL" id="FMYQ01000011">
    <property type="protein sequence ID" value="SDC85844.1"/>
    <property type="molecule type" value="Genomic_DNA"/>
</dbReference>
<feature type="region of interest" description="Disordered" evidence="1">
    <location>
        <begin position="300"/>
        <end position="319"/>
    </location>
</feature>
<dbReference type="AlphaFoldDB" id="A0A1G6Q1Q4"/>
<evidence type="ECO:0000313" key="3">
    <source>
        <dbReference type="Proteomes" id="UP000198908"/>
    </source>
</evidence>
<accession>A0A1G6Q1Q4</accession>
<keyword evidence="3" id="KW-1185">Reference proteome</keyword>
<dbReference type="STRING" id="416944.SAMN05421548_11141"/>
<name>A0A1G6Q1Q4_9BURK</name>
<sequence>MNLEWADPMPVGGRVAARTGSHRARPGRCDKWLSKVDPAGPGYCRHTRLAALILVTAMLAGLSGCKERANRTSSIAPAKPPARLQMVDAQTATLNYAPWYVHEWGIEGPTDIVGANDEKPIEGTGPQAYRAASSGDPEHGDGKYCCIRIPAVWQPDLRLTVRWLVDRKQDGLNPNAWYKAENVRIPKYEKPAGDVWAVFLPDGRVRIMVPDGAHGANDPAIRPGDDDPYIAQGAPDEEWDRRYVRGSALSPIDYANLPKRVDMAGAPTSTLNYTPWYIHTWGFEGPANIAGREGRQYVGGGGPNVMPARSGDRPGGGGKETCCSNIPAVWQPDLRLTVRWLVDKKQDGKTPGYWYKAEHVRLARYGEILGAVWAVFLPGDRVRIMVADGNKYGGNDINNRPPDNDPYIAQGVPDEEWNRLYRDGGNTQ</sequence>
<evidence type="ECO:0000256" key="1">
    <source>
        <dbReference type="SAM" id="MobiDB-lite"/>
    </source>
</evidence>
<proteinExistence type="predicted"/>
<organism evidence="2 3">
    <name type="scientific">Paraburkholderia lycopersici</name>
    <dbReference type="NCBI Taxonomy" id="416944"/>
    <lineage>
        <taxon>Bacteria</taxon>
        <taxon>Pseudomonadati</taxon>
        <taxon>Pseudomonadota</taxon>
        <taxon>Betaproteobacteria</taxon>
        <taxon>Burkholderiales</taxon>
        <taxon>Burkholderiaceae</taxon>
        <taxon>Paraburkholderia</taxon>
    </lineage>
</organism>
<dbReference type="Pfam" id="PF11745">
    <property type="entry name" value="DUF3304"/>
    <property type="match status" value="2"/>
</dbReference>
<evidence type="ECO:0008006" key="4">
    <source>
        <dbReference type="Google" id="ProtNLM"/>
    </source>
</evidence>
<gene>
    <name evidence="2" type="ORF">SAMN05421548_11141</name>
</gene>
<dbReference type="RefSeq" id="WP_245746851.1">
    <property type="nucleotide sequence ID" value="NZ_FMYQ01000011.1"/>
</dbReference>
<protein>
    <recommendedName>
        <fullName evidence="4">DUF3304 domain-containing protein</fullName>
    </recommendedName>
</protein>
<dbReference type="Proteomes" id="UP000198908">
    <property type="component" value="Unassembled WGS sequence"/>
</dbReference>
<dbReference type="InterPro" id="IPR021733">
    <property type="entry name" value="DUF3304"/>
</dbReference>